<dbReference type="GO" id="GO:0005737">
    <property type="term" value="C:cytoplasm"/>
    <property type="evidence" value="ECO:0007669"/>
    <property type="project" value="TreeGrafter"/>
</dbReference>
<name>A0A7M5UZF5_9CNID</name>
<feature type="active site" description="Proton donor" evidence="11">
    <location>
        <position position="168"/>
    </location>
</feature>
<evidence type="ECO:0000256" key="12">
    <source>
        <dbReference type="SAM" id="Coils"/>
    </source>
</evidence>
<feature type="site" description="Important for enzyme activity" evidence="11">
    <location>
        <position position="183"/>
    </location>
</feature>
<evidence type="ECO:0000256" key="10">
    <source>
        <dbReference type="ARBA" id="ARBA00023242"/>
    </source>
</evidence>
<dbReference type="SUPFAM" id="SSF54001">
    <property type="entry name" value="Cysteine proteinases"/>
    <property type="match status" value="1"/>
</dbReference>
<comment type="similarity">
    <text evidence="3">Belongs to the peptidase C12 family. BAP1 subfamily.</text>
</comment>
<keyword evidence="12" id="KW-0175">Coiled coil</keyword>
<dbReference type="Pfam" id="PF18031">
    <property type="entry name" value="UCH_C"/>
    <property type="match status" value="1"/>
</dbReference>
<keyword evidence="5 11" id="KW-0645">Protease</keyword>
<dbReference type="EnsemblMetazoa" id="CLYHEMT006719.1">
    <property type="protein sequence ID" value="CLYHEMP006719.1"/>
    <property type="gene ID" value="CLYHEMG006719"/>
</dbReference>
<accession>A0A7M5UZF5</accession>
<dbReference type="InterPro" id="IPR041507">
    <property type="entry name" value="UCH_C"/>
</dbReference>
<dbReference type="GeneID" id="136800937"/>
<dbReference type="RefSeq" id="XP_066913650.1">
    <property type="nucleotide sequence ID" value="XM_067057549.1"/>
</dbReference>
<dbReference type="EC" id="3.4.19.12" evidence="4 11"/>
<feature type="domain" description="UCH catalytic" evidence="14">
    <location>
        <begin position="5"/>
        <end position="234"/>
    </location>
</feature>
<feature type="compositionally biased region" description="Polar residues" evidence="13">
    <location>
        <begin position="303"/>
        <end position="330"/>
    </location>
</feature>
<dbReference type="AlphaFoldDB" id="A0A7M5UZF5"/>
<comment type="subcellular location">
    <subcellularLocation>
        <location evidence="2">Nucleus</location>
    </subcellularLocation>
</comment>
<dbReference type="OrthoDB" id="1924260at2759"/>
<dbReference type="Gene3D" id="3.40.532.10">
    <property type="entry name" value="Peptidase C12, ubiquitin carboxyl-terminal hydrolase"/>
    <property type="match status" value="1"/>
</dbReference>
<dbReference type="Gene3D" id="1.20.58.860">
    <property type="match status" value="1"/>
</dbReference>
<keyword evidence="10" id="KW-0539">Nucleus</keyword>
<evidence type="ECO:0000313" key="15">
    <source>
        <dbReference type="EnsemblMetazoa" id="CLYHEMP006719.1"/>
    </source>
</evidence>
<evidence type="ECO:0000256" key="7">
    <source>
        <dbReference type="ARBA" id="ARBA00022801"/>
    </source>
</evidence>
<dbReference type="GO" id="GO:0006325">
    <property type="term" value="P:chromatin organization"/>
    <property type="evidence" value="ECO:0007669"/>
    <property type="project" value="UniProtKB-KW"/>
</dbReference>
<dbReference type="Proteomes" id="UP000594262">
    <property type="component" value="Unplaced"/>
</dbReference>
<reference evidence="15" key="1">
    <citation type="submission" date="2021-01" db="UniProtKB">
        <authorList>
            <consortium name="EnsemblMetazoa"/>
        </authorList>
    </citation>
    <scope>IDENTIFICATION</scope>
</reference>
<feature type="compositionally biased region" description="Basic residues" evidence="13">
    <location>
        <begin position="572"/>
        <end position="584"/>
    </location>
</feature>
<dbReference type="InterPro" id="IPR001578">
    <property type="entry name" value="Peptidase_C12_UCH"/>
</dbReference>
<keyword evidence="9" id="KW-0156">Chromatin regulator</keyword>
<evidence type="ECO:0000256" key="4">
    <source>
        <dbReference type="ARBA" id="ARBA00012759"/>
    </source>
</evidence>
<dbReference type="PANTHER" id="PTHR10589:SF28">
    <property type="entry name" value="UBIQUITIN CARBOXYL-TERMINAL HYDROLASE BAP1"/>
    <property type="match status" value="1"/>
</dbReference>
<dbReference type="InterPro" id="IPR036959">
    <property type="entry name" value="Peptidase_C12_UCH_sf"/>
</dbReference>
<keyword evidence="8 11" id="KW-0788">Thiol protease</keyword>
<evidence type="ECO:0000256" key="5">
    <source>
        <dbReference type="ARBA" id="ARBA00022670"/>
    </source>
</evidence>
<feature type="compositionally biased region" description="Low complexity" evidence="13">
    <location>
        <begin position="429"/>
        <end position="441"/>
    </location>
</feature>
<feature type="coiled-coil region" evidence="12">
    <location>
        <begin position="490"/>
        <end position="524"/>
    </location>
</feature>
<dbReference type="FunFam" id="3.40.532.10:FF:000002">
    <property type="entry name" value="Ubiquitin carboxyl-terminal hydrolase"/>
    <property type="match status" value="1"/>
</dbReference>
<evidence type="ECO:0000256" key="9">
    <source>
        <dbReference type="ARBA" id="ARBA00022853"/>
    </source>
</evidence>
<dbReference type="PROSITE" id="PS52049">
    <property type="entry name" value="ULD"/>
    <property type="match status" value="1"/>
</dbReference>
<feature type="region of interest" description="Disordered" evidence="13">
    <location>
        <begin position="557"/>
        <end position="584"/>
    </location>
</feature>
<dbReference type="GO" id="GO:0006511">
    <property type="term" value="P:ubiquitin-dependent protein catabolic process"/>
    <property type="evidence" value="ECO:0007669"/>
    <property type="project" value="UniProtKB-UniRule"/>
</dbReference>
<feature type="site" description="Transition state stabilizer" evidence="11">
    <location>
        <position position="84"/>
    </location>
</feature>
<keyword evidence="16" id="KW-1185">Reference proteome</keyword>
<evidence type="ECO:0000256" key="6">
    <source>
        <dbReference type="ARBA" id="ARBA00022786"/>
    </source>
</evidence>
<dbReference type="GO" id="GO:0016579">
    <property type="term" value="P:protein deubiquitination"/>
    <property type="evidence" value="ECO:0007669"/>
    <property type="project" value="TreeGrafter"/>
</dbReference>
<feature type="active site" description="Nucleophile" evidence="11">
    <location>
        <position position="90"/>
    </location>
</feature>
<feature type="region of interest" description="Disordered" evidence="13">
    <location>
        <begin position="278"/>
        <end position="338"/>
    </location>
</feature>
<feature type="compositionally biased region" description="Basic residues" evidence="13">
    <location>
        <begin position="287"/>
        <end position="299"/>
    </location>
</feature>
<dbReference type="CDD" id="cd09617">
    <property type="entry name" value="Peptidase_C12_UCH37_BAP1"/>
    <property type="match status" value="1"/>
</dbReference>
<dbReference type="GO" id="GO:0004843">
    <property type="term" value="F:cysteine-type deubiquitinase activity"/>
    <property type="evidence" value="ECO:0007669"/>
    <property type="project" value="UniProtKB-UniRule"/>
</dbReference>
<evidence type="ECO:0000256" key="8">
    <source>
        <dbReference type="ARBA" id="ARBA00022807"/>
    </source>
</evidence>
<feature type="compositionally biased region" description="Basic and acidic residues" evidence="13">
    <location>
        <begin position="359"/>
        <end position="394"/>
    </location>
</feature>
<evidence type="ECO:0000313" key="16">
    <source>
        <dbReference type="Proteomes" id="UP000594262"/>
    </source>
</evidence>
<dbReference type="Pfam" id="PF01088">
    <property type="entry name" value="Peptidase_C12"/>
    <property type="match status" value="1"/>
</dbReference>
<dbReference type="PANTHER" id="PTHR10589">
    <property type="entry name" value="UBIQUITIN CARBOXYL-TERMINAL HYDROLASE"/>
    <property type="match status" value="1"/>
</dbReference>
<sequence>MSFRSWIELESDPGLFTLLVYDFGVKGVEVEEIYDLSTQMEKHVFGLIFLFKWTEERKTRRKAVVLEETFADEKVENEMFFAQQIIPNSCASHALLSVLLNVPDVSLGYTLKQLRDSCKGFDSESKGYAIGNFWNLSVAHNNHGRAEQRWSTDRTKNLTAVRSMEAFHYVSYIPYKGRLLELDGLKAHPIDHGPWLDNENWTDKARRVIQDRIAFATGGELSHDIRYNLMAVVPEQRHLFKDKIDILRHNKKVLIEGFKNLADKESFVINPLTNDASLKESDPLHPFPKKSKSGKRNKKSVSFSDESPLSPDNFSNVSTITGTESVTHPLSDSDGDSDIESYRIKSILRGKSPWVYVKGEESPKKDSTKDLKIEEEDAPKTETEIENEPSKSDMEIGILENVESTESKEKEDSISTLQIKTEKVDEESQSQQSEGVEQQEQSVERMTSLEQDPAQAKFAEIDVKSLLDQEQKIEKLCLEDLLKHQDQITLPDLQKSLQSLDDQYKKLNTAYKEELEKIEKYKIDDCRRQHNYEPFVATFLGMLADQGHLTTLLEQQNNASMKRSNAAGVGGKKTKNKKKKMKKK</sequence>
<evidence type="ECO:0000256" key="2">
    <source>
        <dbReference type="ARBA" id="ARBA00004123"/>
    </source>
</evidence>
<dbReference type="InterPro" id="IPR038765">
    <property type="entry name" value="Papain-like_cys_pep_sf"/>
</dbReference>
<comment type="catalytic activity">
    <reaction evidence="1 11">
        <text>Thiol-dependent hydrolysis of ester, thioester, amide, peptide and isopeptide bonds formed by the C-terminal Gly of ubiquitin (a 76-residue protein attached to proteins as an intracellular targeting signal).</text>
        <dbReference type="EC" id="3.4.19.12"/>
    </reaction>
</comment>
<protein>
    <recommendedName>
        <fullName evidence="4 11">ubiquitinyl hydrolase 1</fullName>
        <ecNumber evidence="4 11">3.4.19.12</ecNumber>
    </recommendedName>
</protein>
<evidence type="ECO:0000256" key="1">
    <source>
        <dbReference type="ARBA" id="ARBA00000707"/>
    </source>
</evidence>
<feature type="region of interest" description="Disordered" evidence="13">
    <location>
        <begin position="359"/>
        <end position="451"/>
    </location>
</feature>
<dbReference type="PROSITE" id="PS52048">
    <property type="entry name" value="UCH_DOMAIN"/>
    <property type="match status" value="1"/>
</dbReference>
<organism evidence="15 16">
    <name type="scientific">Clytia hemisphaerica</name>
    <dbReference type="NCBI Taxonomy" id="252671"/>
    <lineage>
        <taxon>Eukaryota</taxon>
        <taxon>Metazoa</taxon>
        <taxon>Cnidaria</taxon>
        <taxon>Hydrozoa</taxon>
        <taxon>Hydroidolina</taxon>
        <taxon>Leptothecata</taxon>
        <taxon>Obeliida</taxon>
        <taxon>Clytiidae</taxon>
        <taxon>Clytia</taxon>
    </lineage>
</organism>
<keyword evidence="7 11" id="KW-0378">Hydrolase</keyword>
<evidence type="ECO:0000256" key="3">
    <source>
        <dbReference type="ARBA" id="ARBA00007182"/>
    </source>
</evidence>
<proteinExistence type="inferred from homology"/>
<dbReference type="GO" id="GO:0005634">
    <property type="term" value="C:nucleus"/>
    <property type="evidence" value="ECO:0007669"/>
    <property type="project" value="UniProtKB-SubCell"/>
</dbReference>
<keyword evidence="6 11" id="KW-0833">Ubl conjugation pathway</keyword>
<evidence type="ECO:0000256" key="11">
    <source>
        <dbReference type="PROSITE-ProRule" id="PRU01393"/>
    </source>
</evidence>
<evidence type="ECO:0000259" key="14">
    <source>
        <dbReference type="PROSITE" id="PS52048"/>
    </source>
</evidence>
<evidence type="ECO:0000256" key="13">
    <source>
        <dbReference type="SAM" id="MobiDB-lite"/>
    </source>
</evidence>